<keyword evidence="6 8" id="KW-0067">ATP-binding</keyword>
<dbReference type="PANTHER" id="PTHR43095">
    <property type="entry name" value="SUGAR KINASE"/>
    <property type="match status" value="1"/>
</dbReference>
<proteinExistence type="inferred from homology"/>
<evidence type="ECO:0000259" key="11">
    <source>
        <dbReference type="Pfam" id="PF02782"/>
    </source>
</evidence>
<dbReference type="InterPro" id="IPR006000">
    <property type="entry name" value="Xylulokinase"/>
</dbReference>
<evidence type="ECO:0000256" key="4">
    <source>
        <dbReference type="ARBA" id="ARBA00022741"/>
    </source>
</evidence>
<dbReference type="HAMAP" id="MF_02220">
    <property type="entry name" value="XylB"/>
    <property type="match status" value="1"/>
</dbReference>
<reference evidence="12 13" key="1">
    <citation type="journal article" date="2014" name="World J. Microbiol. Biotechnol.">
        <title>Biodiversity and physiological characteristics of Antarctic and Arctic lichens-associated bacteria.</title>
        <authorList>
            <person name="Lee Y.M."/>
            <person name="Kim E.H."/>
            <person name="Lee H.K."/>
            <person name="Hong S.G."/>
        </authorList>
    </citation>
    <scope>NUCLEOTIDE SEQUENCE [LARGE SCALE GENOMIC DNA]</scope>
    <source>
        <strain evidence="12 13">PAMC 26569</strain>
    </source>
</reference>
<protein>
    <recommendedName>
        <fullName evidence="8 9">Xylulose kinase</fullName>
        <shortName evidence="8 9">Xylulokinase</shortName>
        <ecNumber evidence="8 9">2.7.1.17</ecNumber>
    </recommendedName>
</protein>
<feature type="domain" description="Carbohydrate kinase FGGY N-terminal" evidence="10">
    <location>
        <begin position="1"/>
        <end position="243"/>
    </location>
</feature>
<feature type="domain" description="Carbohydrate kinase FGGY C-terminal" evidence="11">
    <location>
        <begin position="253"/>
        <end position="438"/>
    </location>
</feature>
<evidence type="ECO:0000259" key="10">
    <source>
        <dbReference type="Pfam" id="PF00370"/>
    </source>
</evidence>
<dbReference type="Pfam" id="PF02782">
    <property type="entry name" value="FGGY_C"/>
    <property type="match status" value="1"/>
</dbReference>
<evidence type="ECO:0000256" key="1">
    <source>
        <dbReference type="ARBA" id="ARBA00009156"/>
    </source>
</evidence>
<dbReference type="KEGG" id="lck:HN018_17635"/>
<feature type="site" description="Important for activity" evidence="8">
    <location>
        <position position="6"/>
    </location>
</feature>
<comment type="function">
    <text evidence="8">Catalyzes the phosphorylation of D-xylulose to D-xylulose 5-phosphate.</text>
</comment>
<keyword evidence="2 8" id="KW-0859">Xylose metabolism</keyword>
<evidence type="ECO:0000256" key="5">
    <source>
        <dbReference type="ARBA" id="ARBA00022777"/>
    </source>
</evidence>
<dbReference type="InterPro" id="IPR018485">
    <property type="entry name" value="FGGY_C"/>
</dbReference>
<dbReference type="NCBIfam" id="TIGR01312">
    <property type="entry name" value="XylB"/>
    <property type="match status" value="1"/>
</dbReference>
<name>A0A6M8HTF0_9PROT</name>
<organism evidence="12 13">
    <name type="scientific">Lichenicola cladoniae</name>
    <dbReference type="NCBI Taxonomy" id="1484109"/>
    <lineage>
        <taxon>Bacteria</taxon>
        <taxon>Pseudomonadati</taxon>
        <taxon>Pseudomonadota</taxon>
        <taxon>Alphaproteobacteria</taxon>
        <taxon>Acetobacterales</taxon>
        <taxon>Acetobacteraceae</taxon>
        <taxon>Lichenicola</taxon>
    </lineage>
</organism>
<dbReference type="GO" id="GO:0005524">
    <property type="term" value="F:ATP binding"/>
    <property type="evidence" value="ECO:0007669"/>
    <property type="project" value="UniProtKB-UniRule"/>
</dbReference>
<dbReference type="GO" id="GO:0042732">
    <property type="term" value="P:D-xylose metabolic process"/>
    <property type="evidence" value="ECO:0007669"/>
    <property type="project" value="UniProtKB-KW"/>
</dbReference>
<evidence type="ECO:0000256" key="3">
    <source>
        <dbReference type="ARBA" id="ARBA00022679"/>
    </source>
</evidence>
<sequence>MYLGIDFGTSSVKALLVDGEQHIVGSASVSLEVQRPAPGHSEQEPDAWWQAMLSAVDRLAADHPAGLAAVRAIGLSGQMHGAVLLDAAGTVLRPAILWNDTRSTAECVELEASFPELRAVTGNPAMPGFTAPKLLWVAKHEPEIFARTATVLLPKAWIRYRLTGEMIEEMSDAAGTLWLDVGKRDWSDAALAATGLTRASMPRLVEGSAPAGRMHADLATRWGMRQPPILAGGAGDNAAGAVGLGAIEPGSAFVSLGTSGVLFVTTDRFLPNPDAAVHAFCHALPGLWHQMGVTLSAAASLAWWASVTGRDEATLLAELEHETARAPIGEGPIFLPYLSGERTPHNDGAVRGSFARLSQDSDRASMTRAVLEGVAYSMRDCLDALIASGTQVTEADVIGGGSRSGAWIAILASVLEMPLHRLESGEHGGAFGAARLARLADTGEDPALVCTPPRRVETFLPDPAATKAYAAGLARYRALYPALARL</sequence>
<feature type="binding site" evidence="8">
    <location>
        <begin position="79"/>
        <end position="80"/>
    </location>
    <ligand>
        <name>substrate</name>
    </ligand>
</feature>
<dbReference type="InterPro" id="IPR018483">
    <property type="entry name" value="Carb_kinase_FGGY_CS"/>
</dbReference>
<keyword evidence="13" id="KW-1185">Reference proteome</keyword>
<dbReference type="CDD" id="cd07808">
    <property type="entry name" value="ASKHA_NBD_FGGY_EcXK-like"/>
    <property type="match status" value="1"/>
</dbReference>
<keyword evidence="5 8" id="KW-0418">Kinase</keyword>
<dbReference type="Pfam" id="PF00370">
    <property type="entry name" value="FGGY_N"/>
    <property type="match status" value="1"/>
</dbReference>
<dbReference type="InterPro" id="IPR050406">
    <property type="entry name" value="FGGY_Carb_Kinase"/>
</dbReference>
<dbReference type="EMBL" id="CP053708">
    <property type="protein sequence ID" value="QKE91612.1"/>
    <property type="molecule type" value="Genomic_DNA"/>
</dbReference>
<evidence type="ECO:0000256" key="6">
    <source>
        <dbReference type="ARBA" id="ARBA00022840"/>
    </source>
</evidence>
<dbReference type="InterPro" id="IPR000577">
    <property type="entry name" value="Carb_kinase_FGGY"/>
</dbReference>
<evidence type="ECO:0000256" key="2">
    <source>
        <dbReference type="ARBA" id="ARBA00022629"/>
    </source>
</evidence>
<keyword evidence="7 8" id="KW-0119">Carbohydrate metabolism</keyword>
<dbReference type="InterPro" id="IPR043129">
    <property type="entry name" value="ATPase_NBD"/>
</dbReference>
<dbReference type="PIRSF" id="PIRSF000538">
    <property type="entry name" value="GlpK"/>
    <property type="match status" value="1"/>
</dbReference>
<dbReference type="SUPFAM" id="SSF53067">
    <property type="entry name" value="Actin-like ATPase domain"/>
    <property type="match status" value="2"/>
</dbReference>
<dbReference type="Gene3D" id="3.30.420.40">
    <property type="match status" value="2"/>
</dbReference>
<gene>
    <name evidence="8 9 12" type="primary">xylB</name>
    <name evidence="12" type="ORF">HN018_17635</name>
</gene>
<evidence type="ECO:0000313" key="13">
    <source>
        <dbReference type="Proteomes" id="UP000500767"/>
    </source>
</evidence>
<dbReference type="InterPro" id="IPR018484">
    <property type="entry name" value="FGGY_N"/>
</dbReference>
<dbReference type="GO" id="GO:0004856">
    <property type="term" value="F:D-xylulokinase activity"/>
    <property type="evidence" value="ECO:0007669"/>
    <property type="project" value="UniProtKB-UniRule"/>
</dbReference>
<evidence type="ECO:0000256" key="8">
    <source>
        <dbReference type="HAMAP-Rule" id="MF_02220"/>
    </source>
</evidence>
<dbReference type="PROSITE" id="PS00933">
    <property type="entry name" value="FGGY_KINASES_1"/>
    <property type="match status" value="1"/>
</dbReference>
<keyword evidence="3 8" id="KW-0808">Transferase</keyword>
<evidence type="ECO:0000256" key="7">
    <source>
        <dbReference type="ARBA" id="ARBA00023277"/>
    </source>
</evidence>
<dbReference type="AlphaFoldDB" id="A0A6M8HTF0"/>
<dbReference type="PANTHER" id="PTHR43095:SF6">
    <property type="entry name" value="XYLULOSE KINASE"/>
    <property type="match status" value="1"/>
</dbReference>
<comment type="catalytic activity">
    <reaction evidence="8 9">
        <text>D-xylulose + ATP = D-xylulose 5-phosphate + ADP + H(+)</text>
        <dbReference type="Rhea" id="RHEA:10964"/>
        <dbReference type="ChEBI" id="CHEBI:15378"/>
        <dbReference type="ChEBI" id="CHEBI:17140"/>
        <dbReference type="ChEBI" id="CHEBI:30616"/>
        <dbReference type="ChEBI" id="CHEBI:57737"/>
        <dbReference type="ChEBI" id="CHEBI:456216"/>
        <dbReference type="EC" id="2.7.1.17"/>
    </reaction>
</comment>
<dbReference type="GO" id="GO:0005998">
    <property type="term" value="P:xylulose catabolic process"/>
    <property type="evidence" value="ECO:0007669"/>
    <property type="project" value="UniProtKB-UniRule"/>
</dbReference>
<accession>A0A6M8HTF0</accession>
<dbReference type="EC" id="2.7.1.17" evidence="8 9"/>
<dbReference type="Proteomes" id="UP000500767">
    <property type="component" value="Chromosome"/>
</dbReference>
<evidence type="ECO:0000256" key="9">
    <source>
        <dbReference type="RuleBase" id="RU364073"/>
    </source>
</evidence>
<comment type="similarity">
    <text evidence="1 8 9">Belongs to the FGGY kinase family.</text>
</comment>
<keyword evidence="4 8" id="KW-0547">Nucleotide-binding</keyword>
<feature type="active site" description="Proton acceptor" evidence="8">
    <location>
        <position position="236"/>
    </location>
</feature>
<dbReference type="RefSeq" id="WP_171835229.1">
    <property type="nucleotide sequence ID" value="NZ_CP053708.1"/>
</dbReference>
<evidence type="ECO:0000313" key="12">
    <source>
        <dbReference type="EMBL" id="QKE91612.1"/>
    </source>
</evidence>